<evidence type="ECO:0008006" key="3">
    <source>
        <dbReference type="Google" id="ProtNLM"/>
    </source>
</evidence>
<accession>A0A841L611</accession>
<gene>
    <name evidence="1" type="ORF">FHS79_002216</name>
</gene>
<keyword evidence="2" id="KW-1185">Reference proteome</keyword>
<comment type="caution">
    <text evidence="1">The sequence shown here is derived from an EMBL/GenBank/DDBJ whole genome shotgun (WGS) entry which is preliminary data.</text>
</comment>
<dbReference type="RefSeq" id="WP_184199629.1">
    <property type="nucleotide sequence ID" value="NZ_BMOX01000042.1"/>
</dbReference>
<dbReference type="Proteomes" id="UP000538147">
    <property type="component" value="Unassembled WGS sequence"/>
</dbReference>
<dbReference type="AlphaFoldDB" id="A0A841L611"/>
<evidence type="ECO:0000313" key="1">
    <source>
        <dbReference type="EMBL" id="MBB6228034.1"/>
    </source>
</evidence>
<name>A0A841L611_9SPHN</name>
<evidence type="ECO:0000313" key="2">
    <source>
        <dbReference type="Proteomes" id="UP000538147"/>
    </source>
</evidence>
<proteinExistence type="predicted"/>
<reference evidence="1 2" key="1">
    <citation type="submission" date="2020-08" db="EMBL/GenBank/DDBJ databases">
        <title>Genomic Encyclopedia of Type Strains, Phase IV (KMG-IV): sequencing the most valuable type-strain genomes for metagenomic binning, comparative biology and taxonomic classification.</title>
        <authorList>
            <person name="Goeker M."/>
        </authorList>
    </citation>
    <scope>NUCLEOTIDE SEQUENCE [LARGE SCALE GENOMIC DNA]</scope>
    <source>
        <strain evidence="1 2">DSM 102189</strain>
    </source>
</reference>
<organism evidence="1 2">
    <name type="scientific">Polymorphobacter multimanifer</name>
    <dbReference type="NCBI Taxonomy" id="1070431"/>
    <lineage>
        <taxon>Bacteria</taxon>
        <taxon>Pseudomonadati</taxon>
        <taxon>Pseudomonadota</taxon>
        <taxon>Alphaproteobacteria</taxon>
        <taxon>Sphingomonadales</taxon>
        <taxon>Sphingosinicellaceae</taxon>
        <taxon>Polymorphobacter</taxon>
    </lineage>
</organism>
<dbReference type="EMBL" id="JACIIV010000014">
    <property type="protein sequence ID" value="MBB6228034.1"/>
    <property type="molecule type" value="Genomic_DNA"/>
</dbReference>
<protein>
    <recommendedName>
        <fullName evidence="3">Ketohydroxyglutarate aldolase</fullName>
    </recommendedName>
</protein>
<sequence length="77" mass="7790">MTEPVKVIVTLEAGAPGDVGQRLADKGLKIEAMLDAIGIITGACDAGDIARLQKVDGVAAVEHDIAVDIGPPDAEPS</sequence>